<evidence type="ECO:0000313" key="1">
    <source>
        <dbReference type="EMBL" id="KAK3792466.1"/>
    </source>
</evidence>
<protein>
    <submittedName>
        <fullName evidence="1">Uncharacterized protein</fullName>
    </submittedName>
</protein>
<evidence type="ECO:0000313" key="2">
    <source>
        <dbReference type="Proteomes" id="UP001283361"/>
    </source>
</evidence>
<sequence>MCKLKAKKCENQTLSKFSPTPSNLYPLIATKLFPRILTRRTILPRLIHKNPFIYLKRFSDLNVFCLTAPGSQKGGRDLVSLLSGTRRLSIDHLRDKYLQKVRQGTERSLLVHSSATTWAHRMSS</sequence>
<name>A0AAE1E336_9GAST</name>
<dbReference type="Proteomes" id="UP001283361">
    <property type="component" value="Unassembled WGS sequence"/>
</dbReference>
<comment type="caution">
    <text evidence="1">The sequence shown here is derived from an EMBL/GenBank/DDBJ whole genome shotgun (WGS) entry which is preliminary data.</text>
</comment>
<reference evidence="1" key="1">
    <citation type="journal article" date="2023" name="G3 (Bethesda)">
        <title>A reference genome for the long-term kleptoplast-retaining sea slug Elysia crispata morphotype clarki.</title>
        <authorList>
            <person name="Eastman K.E."/>
            <person name="Pendleton A.L."/>
            <person name="Shaikh M.A."/>
            <person name="Suttiyut T."/>
            <person name="Ogas R."/>
            <person name="Tomko P."/>
            <person name="Gavelis G."/>
            <person name="Widhalm J.R."/>
            <person name="Wisecaver J.H."/>
        </authorList>
    </citation>
    <scope>NUCLEOTIDE SEQUENCE</scope>
    <source>
        <strain evidence="1">ECLA1</strain>
    </source>
</reference>
<proteinExistence type="predicted"/>
<dbReference type="AlphaFoldDB" id="A0AAE1E336"/>
<dbReference type="EMBL" id="JAWDGP010001372">
    <property type="protein sequence ID" value="KAK3792466.1"/>
    <property type="molecule type" value="Genomic_DNA"/>
</dbReference>
<keyword evidence="2" id="KW-1185">Reference proteome</keyword>
<gene>
    <name evidence="1" type="ORF">RRG08_049165</name>
</gene>
<accession>A0AAE1E336</accession>
<organism evidence="1 2">
    <name type="scientific">Elysia crispata</name>
    <name type="common">lettuce slug</name>
    <dbReference type="NCBI Taxonomy" id="231223"/>
    <lineage>
        <taxon>Eukaryota</taxon>
        <taxon>Metazoa</taxon>
        <taxon>Spiralia</taxon>
        <taxon>Lophotrochozoa</taxon>
        <taxon>Mollusca</taxon>
        <taxon>Gastropoda</taxon>
        <taxon>Heterobranchia</taxon>
        <taxon>Euthyneura</taxon>
        <taxon>Panpulmonata</taxon>
        <taxon>Sacoglossa</taxon>
        <taxon>Placobranchoidea</taxon>
        <taxon>Plakobranchidae</taxon>
        <taxon>Elysia</taxon>
    </lineage>
</organism>